<comment type="caution">
    <text evidence="1">The sequence shown here is derived from an EMBL/GenBank/DDBJ whole genome shotgun (WGS) entry which is preliminary data.</text>
</comment>
<reference evidence="1" key="1">
    <citation type="submission" date="2021-06" db="EMBL/GenBank/DDBJ databases">
        <authorList>
            <person name="Kallberg Y."/>
            <person name="Tangrot J."/>
            <person name="Rosling A."/>
        </authorList>
    </citation>
    <scope>NUCLEOTIDE SEQUENCE</scope>
    <source>
        <strain evidence="1">AU212A</strain>
    </source>
</reference>
<proteinExistence type="predicted"/>
<organism evidence="1 2">
    <name type="scientific">Scutellospora calospora</name>
    <dbReference type="NCBI Taxonomy" id="85575"/>
    <lineage>
        <taxon>Eukaryota</taxon>
        <taxon>Fungi</taxon>
        <taxon>Fungi incertae sedis</taxon>
        <taxon>Mucoromycota</taxon>
        <taxon>Glomeromycotina</taxon>
        <taxon>Glomeromycetes</taxon>
        <taxon>Diversisporales</taxon>
        <taxon>Gigasporaceae</taxon>
        <taxon>Scutellospora</taxon>
    </lineage>
</organism>
<protein>
    <submittedName>
        <fullName evidence="1">4179_t:CDS:1</fullName>
    </submittedName>
</protein>
<dbReference type="Proteomes" id="UP000789860">
    <property type="component" value="Unassembled WGS sequence"/>
</dbReference>
<name>A0ACA9KNQ7_9GLOM</name>
<dbReference type="EMBL" id="CAJVPM010002336">
    <property type="protein sequence ID" value="CAG8484556.1"/>
    <property type="molecule type" value="Genomic_DNA"/>
</dbReference>
<gene>
    <name evidence="1" type="ORF">SCALOS_LOCUS2573</name>
</gene>
<accession>A0ACA9KNQ7</accession>
<sequence>MEDNNRLEDFFSEIVKEVCNLYNEERSKGKSSKQILDMLDIFIAKKNQDSKDIINWCLNDKINPTVQNINDFYTDMFTGSKIIPYTKTILKDYPDSELQDLTISDASNDN</sequence>
<keyword evidence="2" id="KW-1185">Reference proteome</keyword>
<evidence type="ECO:0000313" key="2">
    <source>
        <dbReference type="Proteomes" id="UP000789860"/>
    </source>
</evidence>
<evidence type="ECO:0000313" key="1">
    <source>
        <dbReference type="EMBL" id="CAG8484556.1"/>
    </source>
</evidence>